<dbReference type="Gene3D" id="3.40.50.300">
    <property type="entry name" value="P-loop containing nucleotide triphosphate hydrolases"/>
    <property type="match status" value="2"/>
</dbReference>
<keyword evidence="7 10" id="KW-1133">Transmembrane helix</keyword>
<feature type="transmembrane region" description="Helical" evidence="10">
    <location>
        <begin position="98"/>
        <end position="118"/>
    </location>
</feature>
<feature type="transmembrane region" description="Helical" evidence="10">
    <location>
        <begin position="155"/>
        <end position="175"/>
    </location>
</feature>
<keyword evidence="3" id="KW-1003">Cell membrane</keyword>
<dbReference type="InterPro" id="IPR044726">
    <property type="entry name" value="ABCC_6TM_D2"/>
</dbReference>
<dbReference type="InterPro" id="IPR027417">
    <property type="entry name" value="P-loop_NTPase"/>
</dbReference>
<evidence type="ECO:0000256" key="5">
    <source>
        <dbReference type="ARBA" id="ARBA00022741"/>
    </source>
</evidence>
<dbReference type="OrthoDB" id="6500128at2759"/>
<evidence type="ECO:0000256" key="9">
    <source>
        <dbReference type="ARBA" id="ARBA00023180"/>
    </source>
</evidence>
<protein>
    <submittedName>
        <fullName evidence="13">Uncharacterized protein</fullName>
    </submittedName>
</protein>
<evidence type="ECO:0000256" key="3">
    <source>
        <dbReference type="ARBA" id="ARBA00022475"/>
    </source>
</evidence>
<dbReference type="Gene3D" id="1.20.1560.10">
    <property type="entry name" value="ABC transporter type 1, transmembrane domain"/>
    <property type="match status" value="2"/>
</dbReference>
<proteinExistence type="predicted"/>
<evidence type="ECO:0000256" key="10">
    <source>
        <dbReference type="SAM" id="Phobius"/>
    </source>
</evidence>
<feature type="domain" description="ABC transporter" evidence="11">
    <location>
        <begin position="597"/>
        <end position="840"/>
    </location>
</feature>
<reference evidence="13 14" key="1">
    <citation type="submission" date="2015-01" db="EMBL/GenBank/DDBJ databases">
        <title>The Genome Sequence of Exophiala oligosperma CBS72588.</title>
        <authorList>
            <consortium name="The Broad Institute Genomics Platform"/>
            <person name="Cuomo C."/>
            <person name="de Hoog S."/>
            <person name="Gorbushina A."/>
            <person name="Stielow B."/>
            <person name="Teixiera M."/>
            <person name="Abouelleil A."/>
            <person name="Chapman S.B."/>
            <person name="Priest M."/>
            <person name="Young S.K."/>
            <person name="Wortman J."/>
            <person name="Nusbaum C."/>
            <person name="Birren B."/>
        </authorList>
    </citation>
    <scope>NUCLEOTIDE SEQUENCE [LARGE SCALE GENOMIC DNA]</scope>
    <source>
        <strain evidence="13 14">CBS 72588</strain>
    </source>
</reference>
<feature type="transmembrane region" description="Helical" evidence="10">
    <location>
        <begin position="33"/>
        <end position="55"/>
    </location>
</feature>
<dbReference type="CDD" id="cd18580">
    <property type="entry name" value="ABC_6TM_ABCC_D2"/>
    <property type="match status" value="1"/>
</dbReference>
<feature type="transmembrane region" description="Helical" evidence="10">
    <location>
        <begin position="933"/>
        <end position="958"/>
    </location>
</feature>
<feature type="transmembrane region" description="Helical" evidence="10">
    <location>
        <begin position="307"/>
        <end position="329"/>
    </location>
</feature>
<evidence type="ECO:0000259" key="11">
    <source>
        <dbReference type="PROSITE" id="PS50893"/>
    </source>
</evidence>
<feature type="transmembrane region" description="Helical" evidence="10">
    <location>
        <begin position="130"/>
        <end position="149"/>
    </location>
</feature>
<dbReference type="Pfam" id="PF00664">
    <property type="entry name" value="ABC_membrane"/>
    <property type="match status" value="2"/>
</dbReference>
<dbReference type="HOGENOM" id="CLU_000604_27_5_1"/>
<dbReference type="CDD" id="cd18579">
    <property type="entry name" value="ABC_6TM_ABCC_D1"/>
    <property type="match status" value="1"/>
</dbReference>
<sequence length="1466" mass="161899">MSQLSNSSDLSFGPAYVGPDRKFDFTLLFEDTILTIVPSTLFLAAAIARAAWLFNSPNKVVTSLSRSAKLVLLSAFAMIQLAVLLIRTTNLQVATKASVPAATLDFVVACVLFILSCFDHSRSITPSPIIGLYLLFSVAFDAVRLRTWYLISGHAAKGIAHLLTLSLITKLGVLVTEAIEKRAILLEPYRDLPPEQTSGIYNKSVFWWVNPLLKLGFDTTLRTEDLFTLDEALSSARLHRRFQLKWSEKRAYSSNSLMYMSASVLKWELFWSAIPRLLLSATRFSQPFLIQTTIRYVSDRTDQPASYGWGLAAAFFLSYFAVAIFTAAYQHLANRYCTQLRGGLLTLLYDKTINLSLTAVDREAAMTLMSADTNQMVDVLPLLHDTWCGVLDTAVAMFILYYYLGSTCYAPAIVYVIQLGSTVGLARVIAPLQKKWLDAVQKRVSFTSALLNSIRNVKLLGLGAVVENRTHALRLAEIAICRAYRLADTGRIVVQNGASIYAPFATFLVYYIKSLQSGASLDIPTAFGVLTILRTMEGPLNLVIFASVRLTSSLSCFQRIQEYLLSDSRNDNRLSLQDVYDSEEYWQPQSYSDAISLRRMSVSRSPADDAIVLKNCSFGWGRGSEPVVKDINLSLSVGSFTMIIGPVGCGKSTLVKGILSETPLSRGFVYVNNNAISFADQEAWIQNGTVRDNICGASQLSADALWYDEVIACCGLTEDIQNFPRGDGTIVGSKGLSLSGGQKARLALARAVYAKAETLILDDVFSGLDNETEELIFRRLLAHNGPLRRLKTTVILATHAIRRLPYADMIISLGSDGRVSEIGNYLQLSISGGYVHSLNVNVKQEQQADDDTQHTPSRKKAHKVEVDLVAGDSRDDLLRRTGDWSTWKHWFKSCGYLSSALSVTWGFIWIVAVQMPGILVRVYSSNNTLVAGAAARTFIILFGMMVIVASGSVILLVWQILLDMQPRSSTALHLNLLQTTLNAPLSFFTKTDIGSITNRFSQDLNLVDMEVPFSWADFVLSFVAAVTGIGLMVASGSGYFATTVPVLLGVMYTIQKYYLRTSRQMRLLDIEEKAPLYTQFGETASGLATIRAFGWADKFTEKNIELLDQSQRPFYLLLCIQRWLTLVLDFVVTALVTTLMIVVVATRDSIDPAMVGVGLLSAVGLSQSLTNVIRTWTMMETSIGAIGRIREYTKSTPSEHKAIECDDPRPSWPENGAVAFKDFGASYSVESDLVLNNIDLAIASEEKVGICGRSGSGKSSALASLFHMLEYRSGNIMIDDVDIAHIPRETLRGRINVIPQEPWWITTESVRFNMDPWSSIPHTATKGGASLPSADRDEAFISALALCNVWPAIQAKGGLDATMAPDFLSHGQRQLFCLARAMLRQSRIIVLDECSASVDVRTDELMQKIIRRHFQACTIIAVAHRLNTIADFDRVCVLGQGKVIELGSPGALRKVQQGRWRELLEL</sequence>
<dbReference type="SUPFAM" id="SSF52540">
    <property type="entry name" value="P-loop containing nucleoside triphosphate hydrolases"/>
    <property type="match status" value="2"/>
</dbReference>
<dbReference type="SMART" id="SM00382">
    <property type="entry name" value="AAA"/>
    <property type="match status" value="2"/>
</dbReference>
<dbReference type="PROSITE" id="PS00211">
    <property type="entry name" value="ABC_TRANSPORTER_1"/>
    <property type="match status" value="2"/>
</dbReference>
<feature type="domain" description="ABC transporter" evidence="11">
    <location>
        <begin position="1218"/>
        <end position="1465"/>
    </location>
</feature>
<feature type="domain" description="ABC transmembrane type-1" evidence="12">
    <location>
        <begin position="277"/>
        <end position="552"/>
    </location>
</feature>
<dbReference type="RefSeq" id="XP_016259887.1">
    <property type="nucleotide sequence ID" value="XM_016409579.1"/>
</dbReference>
<evidence type="ECO:0000313" key="14">
    <source>
        <dbReference type="Proteomes" id="UP000053342"/>
    </source>
</evidence>
<name>A0A0D2AHQ4_9EURO</name>
<dbReference type="InterPro" id="IPR044746">
    <property type="entry name" value="ABCC_6TM_D1"/>
</dbReference>
<keyword evidence="2" id="KW-0813">Transport</keyword>
<dbReference type="EMBL" id="KN847339">
    <property type="protein sequence ID" value="KIW39671.1"/>
    <property type="molecule type" value="Genomic_DNA"/>
</dbReference>
<dbReference type="GO" id="GO:0005886">
    <property type="term" value="C:plasma membrane"/>
    <property type="evidence" value="ECO:0007669"/>
    <property type="project" value="UniProtKB-SubCell"/>
</dbReference>
<evidence type="ECO:0000313" key="13">
    <source>
        <dbReference type="EMBL" id="KIW39671.1"/>
    </source>
</evidence>
<organism evidence="13 14">
    <name type="scientific">Exophiala oligosperma</name>
    <dbReference type="NCBI Taxonomy" id="215243"/>
    <lineage>
        <taxon>Eukaryota</taxon>
        <taxon>Fungi</taxon>
        <taxon>Dikarya</taxon>
        <taxon>Ascomycota</taxon>
        <taxon>Pezizomycotina</taxon>
        <taxon>Eurotiomycetes</taxon>
        <taxon>Chaetothyriomycetidae</taxon>
        <taxon>Chaetothyriales</taxon>
        <taxon>Herpotrichiellaceae</taxon>
        <taxon>Exophiala</taxon>
    </lineage>
</organism>
<dbReference type="CDD" id="cd03244">
    <property type="entry name" value="ABCC_MRP_domain2"/>
    <property type="match status" value="1"/>
</dbReference>
<dbReference type="STRING" id="215243.A0A0D2AHQ4"/>
<evidence type="ECO:0000256" key="4">
    <source>
        <dbReference type="ARBA" id="ARBA00022692"/>
    </source>
</evidence>
<evidence type="ECO:0000256" key="6">
    <source>
        <dbReference type="ARBA" id="ARBA00022840"/>
    </source>
</evidence>
<feature type="transmembrane region" description="Helical" evidence="10">
    <location>
        <begin position="1123"/>
        <end position="1146"/>
    </location>
</feature>
<evidence type="ECO:0000256" key="8">
    <source>
        <dbReference type="ARBA" id="ARBA00023136"/>
    </source>
</evidence>
<keyword evidence="14" id="KW-1185">Reference proteome</keyword>
<dbReference type="PANTHER" id="PTHR24223">
    <property type="entry name" value="ATP-BINDING CASSETTE SUB-FAMILY C"/>
    <property type="match status" value="1"/>
</dbReference>
<keyword evidence="9" id="KW-0325">Glycoprotein</keyword>
<evidence type="ECO:0000256" key="7">
    <source>
        <dbReference type="ARBA" id="ARBA00022989"/>
    </source>
</evidence>
<dbReference type="Pfam" id="PF24357">
    <property type="entry name" value="TMD0_ABC"/>
    <property type="match status" value="1"/>
</dbReference>
<feature type="domain" description="ABC transmembrane type-1" evidence="12">
    <location>
        <begin position="927"/>
        <end position="1181"/>
    </location>
</feature>
<dbReference type="SUPFAM" id="SSF90123">
    <property type="entry name" value="ABC transporter transmembrane region"/>
    <property type="match status" value="2"/>
</dbReference>
<dbReference type="InterPro" id="IPR056227">
    <property type="entry name" value="TMD0_ABC"/>
</dbReference>
<dbReference type="FunFam" id="3.40.50.300:FF:000838">
    <property type="entry name" value="ABC multidrug transporter (Eurofung)"/>
    <property type="match status" value="1"/>
</dbReference>
<feature type="transmembrane region" description="Helical" evidence="10">
    <location>
        <begin position="1039"/>
        <end position="1059"/>
    </location>
</feature>
<dbReference type="Proteomes" id="UP000053342">
    <property type="component" value="Unassembled WGS sequence"/>
</dbReference>
<dbReference type="InterPro" id="IPR036640">
    <property type="entry name" value="ABC1_TM_sf"/>
</dbReference>
<keyword evidence="4 10" id="KW-0812">Transmembrane</keyword>
<dbReference type="PROSITE" id="PS50893">
    <property type="entry name" value="ABC_TRANSPORTER_2"/>
    <property type="match status" value="2"/>
</dbReference>
<dbReference type="FunFam" id="1.20.1560.10:FF:000066">
    <property type="entry name" value="ABC multidrug transporter (Eurofung)"/>
    <property type="match status" value="1"/>
</dbReference>
<keyword evidence="6" id="KW-0067">ATP-binding</keyword>
<dbReference type="InterPro" id="IPR003439">
    <property type="entry name" value="ABC_transporter-like_ATP-bd"/>
</dbReference>
<dbReference type="CDD" id="cd03250">
    <property type="entry name" value="ABCC_MRP_domain1"/>
    <property type="match status" value="1"/>
</dbReference>
<feature type="transmembrane region" description="Helical" evidence="10">
    <location>
        <begin position="67"/>
        <end position="86"/>
    </location>
</feature>
<dbReference type="GO" id="GO:0005524">
    <property type="term" value="F:ATP binding"/>
    <property type="evidence" value="ECO:0007669"/>
    <property type="project" value="UniProtKB-KW"/>
</dbReference>
<dbReference type="InterPro" id="IPR003593">
    <property type="entry name" value="AAA+_ATPase"/>
</dbReference>
<dbReference type="GeneID" id="27360337"/>
<dbReference type="PROSITE" id="PS50929">
    <property type="entry name" value="ABC_TM1F"/>
    <property type="match status" value="2"/>
</dbReference>
<evidence type="ECO:0000259" key="12">
    <source>
        <dbReference type="PROSITE" id="PS50929"/>
    </source>
</evidence>
<accession>A0A0D2AHQ4</accession>
<dbReference type="Pfam" id="PF00005">
    <property type="entry name" value="ABC_tran"/>
    <property type="match status" value="2"/>
</dbReference>
<keyword evidence="5" id="KW-0547">Nucleotide-binding</keyword>
<comment type="subcellular location">
    <subcellularLocation>
        <location evidence="1">Cell membrane</location>
        <topology evidence="1">Multi-pass membrane protein</topology>
    </subcellularLocation>
</comment>
<keyword evidence="8 10" id="KW-0472">Membrane</keyword>
<dbReference type="InterPro" id="IPR050173">
    <property type="entry name" value="ABC_transporter_C-like"/>
</dbReference>
<dbReference type="InterPro" id="IPR011527">
    <property type="entry name" value="ABC1_TM_dom"/>
</dbReference>
<dbReference type="InterPro" id="IPR017871">
    <property type="entry name" value="ABC_transporter-like_CS"/>
</dbReference>
<dbReference type="PANTHER" id="PTHR24223:SF399">
    <property type="entry name" value="ABC TRANSPORTER ATNG"/>
    <property type="match status" value="1"/>
</dbReference>
<evidence type="ECO:0000256" key="1">
    <source>
        <dbReference type="ARBA" id="ARBA00004651"/>
    </source>
</evidence>
<gene>
    <name evidence="13" type="ORF">PV06_08263</name>
</gene>
<dbReference type="GO" id="GO:0140359">
    <property type="term" value="F:ABC-type transporter activity"/>
    <property type="evidence" value="ECO:0007669"/>
    <property type="project" value="InterPro"/>
</dbReference>
<dbReference type="VEuPathDB" id="FungiDB:PV06_08263"/>
<evidence type="ECO:0000256" key="2">
    <source>
        <dbReference type="ARBA" id="ARBA00022448"/>
    </source>
</evidence>
<dbReference type="GO" id="GO:0016887">
    <property type="term" value="F:ATP hydrolysis activity"/>
    <property type="evidence" value="ECO:0007669"/>
    <property type="project" value="InterPro"/>
</dbReference>